<dbReference type="EMBL" id="CAADJD010000025">
    <property type="protein sequence ID" value="VFS81676.1"/>
    <property type="molecule type" value="Genomic_DNA"/>
</dbReference>
<keyword evidence="1" id="KW-0560">Oxidoreductase</keyword>
<proteinExistence type="predicted"/>
<evidence type="ECO:0000313" key="1">
    <source>
        <dbReference type="EMBL" id="VFS81676.1"/>
    </source>
</evidence>
<name>A0A485CAJ4_KLUCR</name>
<evidence type="ECO:0000313" key="2">
    <source>
        <dbReference type="Proteomes" id="UP000401081"/>
    </source>
</evidence>
<dbReference type="AlphaFoldDB" id="A0A485CAJ4"/>
<dbReference type="EC" id="1.1.1.42" evidence="1"/>
<gene>
    <name evidence="1" type="primary">icd_2</name>
    <name evidence="1" type="ORF">NCTC12993_06077</name>
</gene>
<reference evidence="1 2" key="1">
    <citation type="submission" date="2019-03" db="EMBL/GenBank/DDBJ databases">
        <authorList>
            <consortium name="Pathogen Informatics"/>
        </authorList>
    </citation>
    <scope>NUCLEOTIDE SEQUENCE [LARGE SCALE GENOMIC DNA]</scope>
    <source>
        <strain evidence="1 2">NCTC12993</strain>
    </source>
</reference>
<sequence>MKFTEGAFKDWGYQLIRDEFGGELIDGGPWQKIKNPNTGKEIIN</sequence>
<keyword evidence="2" id="KW-1185">Reference proteome</keyword>
<dbReference type="GO" id="GO:0004450">
    <property type="term" value="F:isocitrate dehydrogenase (NADP+) activity"/>
    <property type="evidence" value="ECO:0007669"/>
    <property type="project" value="UniProtKB-EC"/>
</dbReference>
<accession>A0A485CAJ4</accession>
<organism evidence="1 2">
    <name type="scientific">Kluyvera cryocrescens</name>
    <name type="common">Kluyvera citrophila</name>
    <dbReference type="NCBI Taxonomy" id="580"/>
    <lineage>
        <taxon>Bacteria</taxon>
        <taxon>Pseudomonadati</taxon>
        <taxon>Pseudomonadota</taxon>
        <taxon>Gammaproteobacteria</taxon>
        <taxon>Enterobacterales</taxon>
        <taxon>Enterobacteriaceae</taxon>
        <taxon>Kluyvera</taxon>
    </lineage>
</organism>
<protein>
    <submittedName>
        <fullName evidence="1">Isocitrate dehydrogenase [NADP]</fullName>
        <ecNumber evidence="1">1.1.1.42</ecNumber>
    </submittedName>
</protein>
<dbReference type="Gene3D" id="3.40.718.10">
    <property type="entry name" value="Isopropylmalate Dehydrogenase"/>
    <property type="match status" value="1"/>
</dbReference>
<dbReference type="Proteomes" id="UP000401081">
    <property type="component" value="Unassembled WGS sequence"/>
</dbReference>